<sequence>MSPAVAASTDSVRHPNHRFISSNDCLPSNTGTLRTTFPCPICYKTFSYPKDLRRHAITHEKTPQRPFQCPISDCEYGTKGFSRRDVLIRHAKGVHGLQGI</sequence>
<dbReference type="Pfam" id="PF00096">
    <property type="entry name" value="zf-C2H2"/>
    <property type="match status" value="1"/>
</dbReference>
<dbReference type="PROSITE" id="PS00028">
    <property type="entry name" value="ZINC_FINGER_C2H2_1"/>
    <property type="match status" value="1"/>
</dbReference>
<dbReference type="GO" id="GO:0008270">
    <property type="term" value="F:zinc ion binding"/>
    <property type="evidence" value="ECO:0007669"/>
    <property type="project" value="UniProtKB-KW"/>
</dbReference>
<dbReference type="STRING" id="321146.A0A139HGV8"/>
<evidence type="ECO:0000259" key="8">
    <source>
        <dbReference type="PROSITE" id="PS50157"/>
    </source>
</evidence>
<keyword evidence="6" id="KW-0539">Nucleus</keyword>
<evidence type="ECO:0000256" key="4">
    <source>
        <dbReference type="ARBA" id="ARBA00022771"/>
    </source>
</evidence>
<evidence type="ECO:0000313" key="10">
    <source>
        <dbReference type="Proteomes" id="UP000070133"/>
    </source>
</evidence>
<dbReference type="SUPFAM" id="SSF57667">
    <property type="entry name" value="beta-beta-alpha zinc fingers"/>
    <property type="match status" value="1"/>
</dbReference>
<evidence type="ECO:0000256" key="5">
    <source>
        <dbReference type="ARBA" id="ARBA00022833"/>
    </source>
</evidence>
<keyword evidence="2" id="KW-0479">Metal-binding</keyword>
<evidence type="ECO:0000256" key="3">
    <source>
        <dbReference type="ARBA" id="ARBA00022737"/>
    </source>
</evidence>
<keyword evidence="5" id="KW-0862">Zinc</keyword>
<dbReference type="GO" id="GO:0000981">
    <property type="term" value="F:DNA-binding transcription factor activity, RNA polymerase II-specific"/>
    <property type="evidence" value="ECO:0007669"/>
    <property type="project" value="InterPro"/>
</dbReference>
<evidence type="ECO:0000256" key="1">
    <source>
        <dbReference type="ARBA" id="ARBA00004123"/>
    </source>
</evidence>
<proteinExistence type="predicted"/>
<feature type="domain" description="C2H2-type" evidence="8">
    <location>
        <begin position="37"/>
        <end position="64"/>
    </location>
</feature>
<comment type="subcellular location">
    <subcellularLocation>
        <location evidence="1">Nucleus</location>
    </subcellularLocation>
</comment>
<dbReference type="PROSITE" id="PS50157">
    <property type="entry name" value="ZINC_FINGER_C2H2_2"/>
    <property type="match status" value="1"/>
</dbReference>
<dbReference type="InterPro" id="IPR051059">
    <property type="entry name" value="VerF-like"/>
</dbReference>
<evidence type="ECO:0000313" key="9">
    <source>
        <dbReference type="EMBL" id="KXT01714.1"/>
    </source>
</evidence>
<dbReference type="InterPro" id="IPR013087">
    <property type="entry name" value="Znf_C2H2_type"/>
</dbReference>
<keyword evidence="10" id="KW-1185">Reference proteome</keyword>
<dbReference type="GO" id="GO:0005634">
    <property type="term" value="C:nucleus"/>
    <property type="evidence" value="ECO:0007669"/>
    <property type="project" value="UniProtKB-SubCell"/>
</dbReference>
<accession>A0A139HGV8</accession>
<dbReference type="PANTHER" id="PTHR40626">
    <property type="entry name" value="MIP31509P"/>
    <property type="match status" value="1"/>
</dbReference>
<comment type="caution">
    <text evidence="9">The sequence shown here is derived from an EMBL/GenBank/DDBJ whole genome shotgun (WGS) entry which is preliminary data.</text>
</comment>
<name>A0A139HGV8_9PEZI</name>
<protein>
    <recommendedName>
        <fullName evidence="8">C2H2-type domain-containing protein</fullName>
    </recommendedName>
</protein>
<dbReference type="GO" id="GO:0000978">
    <property type="term" value="F:RNA polymerase II cis-regulatory region sequence-specific DNA binding"/>
    <property type="evidence" value="ECO:0007669"/>
    <property type="project" value="InterPro"/>
</dbReference>
<dbReference type="Proteomes" id="UP000070133">
    <property type="component" value="Unassembled WGS sequence"/>
</dbReference>
<dbReference type="AlphaFoldDB" id="A0A139HGV8"/>
<dbReference type="SMART" id="SM00355">
    <property type="entry name" value="ZnF_C2H2"/>
    <property type="match status" value="2"/>
</dbReference>
<keyword evidence="4 7" id="KW-0863">Zinc-finger</keyword>
<dbReference type="GO" id="GO:0000785">
    <property type="term" value="C:chromatin"/>
    <property type="evidence" value="ECO:0007669"/>
    <property type="project" value="TreeGrafter"/>
</dbReference>
<gene>
    <name evidence="9" type="ORF">AC578_2803</name>
</gene>
<evidence type="ECO:0000256" key="7">
    <source>
        <dbReference type="PROSITE-ProRule" id="PRU00042"/>
    </source>
</evidence>
<dbReference type="Gene3D" id="3.30.160.60">
    <property type="entry name" value="Classic Zinc Finger"/>
    <property type="match status" value="2"/>
</dbReference>
<dbReference type="OrthoDB" id="10018191at2759"/>
<reference evidence="9 10" key="1">
    <citation type="submission" date="2015-07" db="EMBL/GenBank/DDBJ databases">
        <title>Comparative genomics of the Sigatoka disease complex on banana suggests a link between parallel evolutionary changes in Pseudocercospora fijiensis and Pseudocercospora eumusae and increased virulence on the banana host.</title>
        <authorList>
            <person name="Chang T.-C."/>
            <person name="Salvucci A."/>
            <person name="Crous P.W."/>
            <person name="Stergiopoulos I."/>
        </authorList>
    </citation>
    <scope>NUCLEOTIDE SEQUENCE [LARGE SCALE GENOMIC DNA]</scope>
    <source>
        <strain evidence="9 10">CBS 114824</strain>
    </source>
</reference>
<evidence type="ECO:0000256" key="2">
    <source>
        <dbReference type="ARBA" id="ARBA00022723"/>
    </source>
</evidence>
<dbReference type="EMBL" id="LFZN01000051">
    <property type="protein sequence ID" value="KXT01714.1"/>
    <property type="molecule type" value="Genomic_DNA"/>
</dbReference>
<dbReference type="InterPro" id="IPR036236">
    <property type="entry name" value="Znf_C2H2_sf"/>
</dbReference>
<dbReference type="PANTHER" id="PTHR40626:SF11">
    <property type="entry name" value="ZINC FINGER PROTEIN YPR022C"/>
    <property type="match status" value="1"/>
</dbReference>
<evidence type="ECO:0000256" key="6">
    <source>
        <dbReference type="ARBA" id="ARBA00023242"/>
    </source>
</evidence>
<organism evidence="9 10">
    <name type="scientific">Pseudocercospora eumusae</name>
    <dbReference type="NCBI Taxonomy" id="321146"/>
    <lineage>
        <taxon>Eukaryota</taxon>
        <taxon>Fungi</taxon>
        <taxon>Dikarya</taxon>
        <taxon>Ascomycota</taxon>
        <taxon>Pezizomycotina</taxon>
        <taxon>Dothideomycetes</taxon>
        <taxon>Dothideomycetidae</taxon>
        <taxon>Mycosphaerellales</taxon>
        <taxon>Mycosphaerellaceae</taxon>
        <taxon>Pseudocercospora</taxon>
    </lineage>
</organism>
<keyword evidence="3" id="KW-0677">Repeat</keyword>